<gene>
    <name evidence="1" type="ORF">H9L24_02860</name>
</gene>
<evidence type="ECO:0000313" key="1">
    <source>
        <dbReference type="EMBL" id="QNP59924.1"/>
    </source>
</evidence>
<dbReference type="AlphaFoldDB" id="A0A7H0HHA8"/>
<proteinExistence type="predicted"/>
<evidence type="ECO:0000313" key="2">
    <source>
        <dbReference type="Proteomes" id="UP000516057"/>
    </source>
</evidence>
<reference evidence="1 2" key="1">
    <citation type="submission" date="2020-08" db="EMBL/GenBank/DDBJ databases">
        <title>Genome sequence of Acidovorax monticola KACC 19171T.</title>
        <authorList>
            <person name="Hyun D.-W."/>
            <person name="Bae J.-W."/>
        </authorList>
    </citation>
    <scope>NUCLEOTIDE SEQUENCE [LARGE SCALE GENOMIC DNA]</scope>
    <source>
        <strain evidence="1 2">KACC 19171</strain>
    </source>
</reference>
<sequence>MNDALIANVRLRLNFFIDQLAKDDPNKAAKIRDLILPTFRMIDVVLDAVRARHVGKKAGVHQVLLVLQDEPQSVFFDIQCGDFGACWGPDAATGELIDLGFRGDDPVEIYSM</sequence>
<name>A0A7H0HHA8_9BURK</name>
<protein>
    <submittedName>
        <fullName evidence="1">Uncharacterized protein</fullName>
    </submittedName>
</protein>
<organism evidence="1 2">
    <name type="scientific">Paenacidovorax monticola</name>
    <dbReference type="NCBI Taxonomy" id="1926868"/>
    <lineage>
        <taxon>Bacteria</taxon>
        <taxon>Pseudomonadati</taxon>
        <taxon>Pseudomonadota</taxon>
        <taxon>Betaproteobacteria</taxon>
        <taxon>Burkholderiales</taxon>
        <taxon>Comamonadaceae</taxon>
        <taxon>Paenacidovorax</taxon>
    </lineage>
</organism>
<keyword evidence="2" id="KW-1185">Reference proteome</keyword>
<dbReference type="EMBL" id="CP060790">
    <property type="protein sequence ID" value="QNP59924.1"/>
    <property type="molecule type" value="Genomic_DNA"/>
</dbReference>
<accession>A0A7H0HHA8</accession>
<dbReference type="KEGG" id="amon:H9L24_02860"/>
<dbReference type="Proteomes" id="UP000516057">
    <property type="component" value="Chromosome"/>
</dbReference>